<gene>
    <name evidence="2" type="ORF">AKJ35_01100</name>
</gene>
<dbReference type="InterPro" id="IPR043519">
    <property type="entry name" value="NT_sf"/>
</dbReference>
<dbReference type="InterPro" id="IPR045792">
    <property type="entry name" value="DUF6036"/>
</dbReference>
<dbReference type="SUPFAM" id="SSF81301">
    <property type="entry name" value="Nucleotidyltransferase"/>
    <property type="match status" value="1"/>
</dbReference>
<name>A0A133VS64_9EURY</name>
<evidence type="ECO:0000259" key="1">
    <source>
        <dbReference type="Pfam" id="PF19502"/>
    </source>
</evidence>
<evidence type="ECO:0000313" key="2">
    <source>
        <dbReference type="EMBL" id="KXB09273.1"/>
    </source>
</evidence>
<dbReference type="Pfam" id="PF19502">
    <property type="entry name" value="DUF6036"/>
    <property type="match status" value="1"/>
</dbReference>
<protein>
    <recommendedName>
        <fullName evidence="1">DUF6036 domain-containing protein</fullName>
    </recommendedName>
</protein>
<sequence length="206" mass="24116">MEFWSDQVIEKSWRVLLELNKKFDFILIGGWAVYLYTKAIKSKDIDLVADYQALEEIKVTYDLKKNSRLKKYEVIVNEISVDVYVPYFSELPLPAEDLESYTRSVEGLSVLAPEALLILKQGAEMERSHSVKGQKDRTDILNLLVNGSVDFRRYNEILLEYGLKEYGERLIDIVRNAKKEFSYLGIENLRKRKLLRDEIIEDIKRA</sequence>
<dbReference type="EMBL" id="LHYO01000009">
    <property type="protein sequence ID" value="KXB09273.1"/>
    <property type="molecule type" value="Genomic_DNA"/>
</dbReference>
<reference evidence="2 3" key="1">
    <citation type="journal article" date="2016" name="Sci. Rep.">
        <title>Metabolic traits of an uncultured archaeal lineage -MSBL1- from brine pools of the Red Sea.</title>
        <authorList>
            <person name="Mwirichia R."/>
            <person name="Alam I."/>
            <person name="Rashid M."/>
            <person name="Vinu M."/>
            <person name="Ba-Alawi W."/>
            <person name="Anthony Kamau A."/>
            <person name="Kamanda Ngugi D."/>
            <person name="Goker M."/>
            <person name="Klenk H.P."/>
            <person name="Bajic V."/>
            <person name="Stingl U."/>
        </authorList>
    </citation>
    <scope>NUCLEOTIDE SEQUENCE [LARGE SCALE GENOMIC DNA]</scope>
    <source>
        <strain evidence="2">SCGC-AAA833F18</strain>
    </source>
</reference>
<proteinExistence type="predicted"/>
<dbReference type="Proteomes" id="UP000070399">
    <property type="component" value="Unassembled WGS sequence"/>
</dbReference>
<feature type="domain" description="DUF6036" evidence="1">
    <location>
        <begin position="12"/>
        <end position="161"/>
    </location>
</feature>
<organism evidence="2 3">
    <name type="scientific">candidate division MSBL1 archaeon SCGC-AAA833F18</name>
    <dbReference type="NCBI Taxonomy" id="1698257"/>
    <lineage>
        <taxon>Archaea</taxon>
        <taxon>Methanobacteriati</taxon>
        <taxon>Methanobacteriota</taxon>
        <taxon>candidate division MSBL1</taxon>
    </lineage>
</organism>
<dbReference type="AlphaFoldDB" id="A0A133VS64"/>
<accession>A0A133VS64</accession>
<keyword evidence="3" id="KW-1185">Reference proteome</keyword>
<evidence type="ECO:0000313" key="3">
    <source>
        <dbReference type="Proteomes" id="UP000070399"/>
    </source>
</evidence>
<comment type="caution">
    <text evidence="2">The sequence shown here is derived from an EMBL/GenBank/DDBJ whole genome shotgun (WGS) entry which is preliminary data.</text>
</comment>